<keyword evidence="1" id="KW-0732">Signal</keyword>
<dbReference type="InterPro" id="IPR011652">
    <property type="entry name" value="MORN_2"/>
</dbReference>
<gene>
    <name evidence="2" type="ORF">A9J31_00750</name>
</gene>
<evidence type="ECO:0008006" key="4">
    <source>
        <dbReference type="Google" id="ProtNLM"/>
    </source>
</evidence>
<keyword evidence="3" id="KW-1185">Reference proteome</keyword>
<dbReference type="SUPFAM" id="SSF82185">
    <property type="entry name" value="Histone H3 K4-specific methyltransferase SET7/9 N-terminal domain"/>
    <property type="match status" value="1"/>
</dbReference>
<accession>A0A1A7REY4</accession>
<reference evidence="3" key="1">
    <citation type="submission" date="2016-06" db="EMBL/GenBank/DDBJ databases">
        <authorList>
            <person name="Radolfova-Krizova L."/>
            <person name="Nemec A."/>
        </authorList>
    </citation>
    <scope>NUCLEOTIDE SEQUENCE [LARGE SCALE GENOMIC DNA]</scope>
    <source>
        <strain evidence="3">ANC 4275</strain>
    </source>
</reference>
<dbReference type="AlphaFoldDB" id="A0A1A7REY4"/>
<dbReference type="Gene3D" id="2.20.110.10">
    <property type="entry name" value="Histone H3 K4-specific methyltransferase SET7/9 N-terminal domain"/>
    <property type="match status" value="1"/>
</dbReference>
<dbReference type="Proteomes" id="UP000185753">
    <property type="component" value="Unassembled WGS sequence"/>
</dbReference>
<organism evidence="2 3">
    <name type="scientific">Acinetobacter gandensis</name>
    <dbReference type="NCBI Taxonomy" id="1443941"/>
    <lineage>
        <taxon>Bacteria</taxon>
        <taxon>Pseudomonadati</taxon>
        <taxon>Pseudomonadota</taxon>
        <taxon>Gammaproteobacteria</taxon>
        <taxon>Moraxellales</taxon>
        <taxon>Moraxellaceae</taxon>
        <taxon>Acinetobacter</taxon>
    </lineage>
</organism>
<comment type="caution">
    <text evidence="2">The sequence shown here is derived from an EMBL/GenBank/DDBJ whole genome shotgun (WGS) entry which is preliminary data.</text>
</comment>
<name>A0A1A7REY4_9GAMM</name>
<evidence type="ECO:0000313" key="2">
    <source>
        <dbReference type="EMBL" id="OBX30069.1"/>
    </source>
</evidence>
<proteinExistence type="predicted"/>
<protein>
    <recommendedName>
        <fullName evidence="4">Toxin-antitoxin system YwqK family antitoxin</fullName>
    </recommendedName>
</protein>
<dbReference type="RefSeq" id="WP_067761548.1">
    <property type="nucleotide sequence ID" value="NZ_LZDS01000001.1"/>
</dbReference>
<evidence type="ECO:0000313" key="3">
    <source>
        <dbReference type="Proteomes" id="UP000185753"/>
    </source>
</evidence>
<dbReference type="Pfam" id="PF07661">
    <property type="entry name" value="MORN_2"/>
    <property type="match status" value="4"/>
</dbReference>
<feature type="signal peptide" evidence="1">
    <location>
        <begin position="1"/>
        <end position="19"/>
    </location>
</feature>
<sequence length="269" mass="30893">MNKFLLCFGLLICPIASFADGYLNEYMVLFVSQEDPDLSPWKDLPQCIAHSTPTAQKGIFENQYTYANGDALTTIFLSSDKIKNGECEHLIHFPDDIKGSGVFESYYPNGKKRSQIEYQDGYYQGKIQFWFANGLKEQESAIINGESEGDYKIWHPNGQIALSMKYKNGIESGIRQRWYQNGNPWTYATFQNNKLIGDLKMWFENGKLERQGSYRDGVRHNIYKIWYSDGQPEAVLQYNLGKISSAQCWNKTGTSFSGQACSNRYKDEQ</sequence>
<dbReference type="EMBL" id="LZDS01000001">
    <property type="protein sequence ID" value="OBX30069.1"/>
    <property type="molecule type" value="Genomic_DNA"/>
</dbReference>
<dbReference type="Gene3D" id="3.90.930.1">
    <property type="match status" value="1"/>
</dbReference>
<dbReference type="OrthoDB" id="6588791at2"/>
<feature type="chain" id="PRO_5008360849" description="Toxin-antitoxin system YwqK family antitoxin" evidence="1">
    <location>
        <begin position="20"/>
        <end position="269"/>
    </location>
</feature>
<evidence type="ECO:0000256" key="1">
    <source>
        <dbReference type="SAM" id="SignalP"/>
    </source>
</evidence>